<feature type="region of interest" description="Disordered" evidence="2">
    <location>
        <begin position="118"/>
        <end position="253"/>
    </location>
</feature>
<dbReference type="OrthoDB" id="3269067at2759"/>
<dbReference type="Proteomes" id="UP000775547">
    <property type="component" value="Unassembled WGS sequence"/>
</dbReference>
<dbReference type="EMBL" id="JABCKV010000707">
    <property type="protein sequence ID" value="KAG5640463.1"/>
    <property type="molecule type" value="Genomic_DNA"/>
</dbReference>
<reference evidence="3" key="2">
    <citation type="submission" date="2021-10" db="EMBL/GenBank/DDBJ databases">
        <title>Phylogenomics reveals ancestral predisposition of the termite-cultivated fungus Termitomyces towards a domesticated lifestyle.</title>
        <authorList>
            <person name="Auxier B."/>
            <person name="Grum-Grzhimaylo A."/>
            <person name="Cardenas M.E."/>
            <person name="Lodge J.D."/>
            <person name="Laessoe T."/>
            <person name="Pedersen O."/>
            <person name="Smith M.E."/>
            <person name="Kuyper T.W."/>
            <person name="Franco-Molano E.A."/>
            <person name="Baroni T.J."/>
            <person name="Aanen D.K."/>
        </authorList>
    </citation>
    <scope>NUCLEOTIDE SEQUENCE</scope>
    <source>
        <strain evidence="3">AP01</strain>
        <tissue evidence="3">Mycelium</tissue>
    </source>
</reference>
<evidence type="ECO:0000256" key="2">
    <source>
        <dbReference type="SAM" id="MobiDB-lite"/>
    </source>
</evidence>
<accession>A0A9P7FYN1</accession>
<evidence type="ECO:0000256" key="1">
    <source>
        <dbReference type="SAM" id="Coils"/>
    </source>
</evidence>
<feature type="compositionally biased region" description="Basic and acidic residues" evidence="2">
    <location>
        <begin position="223"/>
        <end position="245"/>
    </location>
</feature>
<dbReference type="AlphaFoldDB" id="A0A9P7FYN1"/>
<reference evidence="3" key="1">
    <citation type="submission" date="2020-07" db="EMBL/GenBank/DDBJ databases">
        <authorList>
            <person name="Nieuwenhuis M."/>
            <person name="Van De Peppel L.J.J."/>
        </authorList>
    </citation>
    <scope>NUCLEOTIDE SEQUENCE</scope>
    <source>
        <strain evidence="3">AP01</strain>
        <tissue evidence="3">Mycelium</tissue>
    </source>
</reference>
<feature type="compositionally biased region" description="Polar residues" evidence="2">
    <location>
        <begin position="119"/>
        <end position="130"/>
    </location>
</feature>
<organism evidence="3 4">
    <name type="scientific">Asterophora parasitica</name>
    <dbReference type="NCBI Taxonomy" id="117018"/>
    <lineage>
        <taxon>Eukaryota</taxon>
        <taxon>Fungi</taxon>
        <taxon>Dikarya</taxon>
        <taxon>Basidiomycota</taxon>
        <taxon>Agaricomycotina</taxon>
        <taxon>Agaricomycetes</taxon>
        <taxon>Agaricomycetidae</taxon>
        <taxon>Agaricales</taxon>
        <taxon>Tricholomatineae</taxon>
        <taxon>Lyophyllaceae</taxon>
        <taxon>Asterophora</taxon>
    </lineage>
</organism>
<keyword evidence="4" id="KW-1185">Reference proteome</keyword>
<feature type="compositionally biased region" description="Basic and acidic residues" evidence="2">
    <location>
        <begin position="199"/>
        <end position="213"/>
    </location>
</feature>
<evidence type="ECO:0000313" key="4">
    <source>
        <dbReference type="Proteomes" id="UP000775547"/>
    </source>
</evidence>
<gene>
    <name evidence="3" type="ORF">DXG03_008557</name>
</gene>
<feature type="compositionally biased region" description="Basic and acidic residues" evidence="2">
    <location>
        <begin position="138"/>
        <end position="157"/>
    </location>
</feature>
<sequence length="253" mass="28562">MMNPPDFEALSNSVYQADPCYKLIQFTKQTQEYATKATADAREAQSDRDRALELLESIKSKVTCVKSTIVSQEETIAHLRQRVTQLEDQSRRWEEQYLRAEQDRRVLAIQIDLLLAKKSQGSVAPSGTRSSTDDDSLREDTAEVRVKEEPGSVEHQDFPSMQKATHLRPLKRKAEPNNDEPSDEGEVKTPNGRQSRHASNHDIDEEGGGRSNDEHDDEDTLEVDVKPKDNDSRAADASLHSREDMPTGVQAYQ</sequence>
<feature type="coiled-coil region" evidence="1">
    <location>
        <begin position="41"/>
        <end position="103"/>
    </location>
</feature>
<evidence type="ECO:0000313" key="3">
    <source>
        <dbReference type="EMBL" id="KAG5640463.1"/>
    </source>
</evidence>
<proteinExistence type="predicted"/>
<protein>
    <submittedName>
        <fullName evidence="3">Uncharacterized protein</fullName>
    </submittedName>
</protein>
<keyword evidence="1" id="KW-0175">Coiled coil</keyword>
<comment type="caution">
    <text evidence="3">The sequence shown here is derived from an EMBL/GenBank/DDBJ whole genome shotgun (WGS) entry which is preliminary data.</text>
</comment>
<name>A0A9P7FYN1_9AGAR</name>